<evidence type="ECO:0000313" key="3">
    <source>
        <dbReference type="Proteomes" id="UP001501480"/>
    </source>
</evidence>
<feature type="transmembrane region" description="Helical" evidence="1">
    <location>
        <begin position="55"/>
        <end position="74"/>
    </location>
</feature>
<gene>
    <name evidence="2" type="ORF">GCM10009821_25190</name>
</gene>
<dbReference type="EMBL" id="BAAAPY010000010">
    <property type="protein sequence ID" value="GAA2083133.1"/>
    <property type="molecule type" value="Genomic_DNA"/>
</dbReference>
<sequence>MPSTRVLLTLALALLVAGVVLVVLGLQDPQVTGWFAYAPRGDEPWRAPMIVTPRMPGGVALLWLASLVVCGVGAHRHAIGALRA</sequence>
<keyword evidence="1" id="KW-1133">Transmembrane helix</keyword>
<protein>
    <submittedName>
        <fullName evidence="2">Uncharacterized protein</fullName>
    </submittedName>
</protein>
<keyword evidence="1" id="KW-0812">Transmembrane</keyword>
<accession>A0ABP5HNL1</accession>
<keyword evidence="1" id="KW-0472">Membrane</keyword>
<evidence type="ECO:0000256" key="1">
    <source>
        <dbReference type="SAM" id="Phobius"/>
    </source>
</evidence>
<proteinExistence type="predicted"/>
<evidence type="ECO:0000313" key="2">
    <source>
        <dbReference type="EMBL" id="GAA2083133.1"/>
    </source>
</evidence>
<comment type="caution">
    <text evidence="2">The sequence shown here is derived from an EMBL/GenBank/DDBJ whole genome shotgun (WGS) entry which is preliminary data.</text>
</comment>
<reference evidence="3" key="1">
    <citation type="journal article" date="2019" name="Int. J. Syst. Evol. Microbiol.">
        <title>The Global Catalogue of Microorganisms (GCM) 10K type strain sequencing project: providing services to taxonomists for standard genome sequencing and annotation.</title>
        <authorList>
            <consortium name="The Broad Institute Genomics Platform"/>
            <consortium name="The Broad Institute Genome Sequencing Center for Infectious Disease"/>
            <person name="Wu L."/>
            <person name="Ma J."/>
        </authorList>
    </citation>
    <scope>NUCLEOTIDE SEQUENCE [LARGE SCALE GENOMIC DNA]</scope>
    <source>
        <strain evidence="3">JCM 15749</strain>
    </source>
</reference>
<dbReference type="Proteomes" id="UP001501480">
    <property type="component" value="Unassembled WGS sequence"/>
</dbReference>
<name>A0ABP5HNL1_9ACTN</name>
<dbReference type="RefSeq" id="WP_344329262.1">
    <property type="nucleotide sequence ID" value="NZ_BAAAPY010000010.1"/>
</dbReference>
<organism evidence="2 3">
    <name type="scientific">Aeromicrobium halocynthiae</name>
    <dbReference type="NCBI Taxonomy" id="560557"/>
    <lineage>
        <taxon>Bacteria</taxon>
        <taxon>Bacillati</taxon>
        <taxon>Actinomycetota</taxon>
        <taxon>Actinomycetes</taxon>
        <taxon>Propionibacteriales</taxon>
        <taxon>Nocardioidaceae</taxon>
        <taxon>Aeromicrobium</taxon>
    </lineage>
</organism>
<keyword evidence="3" id="KW-1185">Reference proteome</keyword>